<comment type="caution">
    <text evidence="3">The sequence shown here is derived from an EMBL/GenBank/DDBJ whole genome shotgun (WGS) entry which is preliminary data.</text>
</comment>
<proteinExistence type="predicted"/>
<keyword evidence="1" id="KW-0812">Transmembrane</keyword>
<organism evidence="3 4">
    <name type="scientific">Meridianimarinicoccus aquatilis</name>
    <dbReference type="NCBI Taxonomy" id="2552766"/>
    <lineage>
        <taxon>Bacteria</taxon>
        <taxon>Pseudomonadati</taxon>
        <taxon>Pseudomonadota</taxon>
        <taxon>Alphaproteobacteria</taxon>
        <taxon>Rhodobacterales</taxon>
        <taxon>Paracoccaceae</taxon>
        <taxon>Meridianimarinicoccus</taxon>
    </lineage>
</organism>
<feature type="transmembrane region" description="Helical" evidence="1">
    <location>
        <begin position="127"/>
        <end position="153"/>
    </location>
</feature>
<evidence type="ECO:0000313" key="4">
    <source>
        <dbReference type="Proteomes" id="UP000294562"/>
    </source>
</evidence>
<reference evidence="3 4" key="1">
    <citation type="submission" date="2019-03" db="EMBL/GenBank/DDBJ databases">
        <title>Rhodobacteraceae bacterium SM1902, a new member of the family Rhodobacteraceae isolated from Yantai.</title>
        <authorList>
            <person name="Sun Y."/>
        </authorList>
    </citation>
    <scope>NUCLEOTIDE SEQUENCE [LARGE SCALE GENOMIC DNA]</scope>
    <source>
        <strain evidence="3 4">SM1902</strain>
    </source>
</reference>
<dbReference type="PANTHER" id="PTHR46211:SF8">
    <property type="entry name" value="PHOSPHODIESTERASE"/>
    <property type="match status" value="1"/>
</dbReference>
<dbReference type="RefSeq" id="WP_133341824.1">
    <property type="nucleotide sequence ID" value="NZ_SMZO01000008.1"/>
</dbReference>
<dbReference type="CDD" id="cd08579">
    <property type="entry name" value="GDPD_memb_like"/>
    <property type="match status" value="1"/>
</dbReference>
<dbReference type="OrthoDB" id="1854250at2"/>
<dbReference type="Proteomes" id="UP000294562">
    <property type="component" value="Unassembled WGS sequence"/>
</dbReference>
<dbReference type="Pfam" id="PF03009">
    <property type="entry name" value="GDPD"/>
    <property type="match status" value="1"/>
</dbReference>
<dbReference type="Gene3D" id="3.20.20.190">
    <property type="entry name" value="Phosphatidylinositol (PI) phosphodiesterase"/>
    <property type="match status" value="1"/>
</dbReference>
<keyword evidence="1" id="KW-0472">Membrane</keyword>
<accession>A0A4R6B591</accession>
<name>A0A4R6B591_9RHOB</name>
<dbReference type="GO" id="GO:0006629">
    <property type="term" value="P:lipid metabolic process"/>
    <property type="evidence" value="ECO:0007669"/>
    <property type="project" value="InterPro"/>
</dbReference>
<gene>
    <name evidence="3" type="ORF">E2L05_05125</name>
</gene>
<dbReference type="InterPro" id="IPR030395">
    <property type="entry name" value="GP_PDE_dom"/>
</dbReference>
<evidence type="ECO:0000256" key="1">
    <source>
        <dbReference type="SAM" id="Phobius"/>
    </source>
</evidence>
<dbReference type="PANTHER" id="PTHR46211">
    <property type="entry name" value="GLYCEROPHOSPHORYL DIESTER PHOSPHODIESTERASE"/>
    <property type="match status" value="1"/>
</dbReference>
<dbReference type="PROSITE" id="PS51704">
    <property type="entry name" value="GP_PDE"/>
    <property type="match status" value="1"/>
</dbReference>
<sequence>MTIVTDLRSGLHKAWSNLWAFFVVHLAIRLIVIAIIAPIATFLLGAAIETSDQSALTDQDIAMFLLTPWGFVATLTVVSLTICAAVLDMSVMTAILRDRARNGSVAAGAHRALNIGLHMVLNRASALFHFATLFVIRLLVLAAPFLAVAAGIAAFTLREYDINYYLTYMPPSFLVASGLITVVLLALLAIVLPRLSGWAIALHLVLFSDVAPRRAFAESTRLLKGYKTGVVIRLGAWTGARALAAAILSSLAGALVSAVPGLFGNHLATAAAVSLAILVAWATLGSVVSTLANGTLADMLDRLFTSVKPDVAQAPLPDGWRRTAGILPFAAFGIAAFGAISVGVFFADNLLDEVRADRDVLVIAHRGAAGSRPENTISSVNKALDDHADWVEIDVQETADGQVIVAHDSDFMKLGRNPLKVWDATMEDLADIDIGSWFDPAYADQRTPMLRDVLLAAKGRGKVLIELKYYGHDVNLEQRVADIVEETEMVQDVAIMSLKYPGIQKMRALRPDWRYGVLAATSIGNLSRLDADFLALNTGQISMQVLRRARDQGKQVYAWTVNDPVTMSRMLSMGIDGLITDEPALAREVILARDALSVPERLILWLTDRFRIGRFDLQVDGVDA</sequence>
<feature type="transmembrane region" description="Helical" evidence="1">
    <location>
        <begin position="173"/>
        <end position="192"/>
    </location>
</feature>
<dbReference type="AlphaFoldDB" id="A0A4R6B591"/>
<keyword evidence="4" id="KW-1185">Reference proteome</keyword>
<feature type="transmembrane region" description="Helical" evidence="1">
    <location>
        <begin position="68"/>
        <end position="91"/>
    </location>
</feature>
<protein>
    <submittedName>
        <fullName evidence="3">Glycerophosphodiester phosphodiesterase</fullName>
    </submittedName>
</protein>
<keyword evidence="1" id="KW-1133">Transmembrane helix</keyword>
<evidence type="ECO:0000259" key="2">
    <source>
        <dbReference type="PROSITE" id="PS51704"/>
    </source>
</evidence>
<feature type="transmembrane region" description="Helical" evidence="1">
    <location>
        <begin position="269"/>
        <end position="292"/>
    </location>
</feature>
<dbReference type="SUPFAM" id="SSF51695">
    <property type="entry name" value="PLC-like phosphodiesterases"/>
    <property type="match status" value="1"/>
</dbReference>
<dbReference type="InterPro" id="IPR017946">
    <property type="entry name" value="PLC-like_Pdiesterase_TIM-brl"/>
</dbReference>
<evidence type="ECO:0000313" key="3">
    <source>
        <dbReference type="EMBL" id="TDL90483.1"/>
    </source>
</evidence>
<dbReference type="EMBL" id="SMZO01000008">
    <property type="protein sequence ID" value="TDL90483.1"/>
    <property type="molecule type" value="Genomic_DNA"/>
</dbReference>
<feature type="domain" description="GP-PDE" evidence="2">
    <location>
        <begin position="360"/>
        <end position="590"/>
    </location>
</feature>
<feature type="transmembrane region" description="Helical" evidence="1">
    <location>
        <begin position="18"/>
        <end position="48"/>
    </location>
</feature>
<feature type="transmembrane region" description="Helical" evidence="1">
    <location>
        <begin position="326"/>
        <end position="347"/>
    </location>
</feature>
<dbReference type="GO" id="GO:0008081">
    <property type="term" value="F:phosphoric diester hydrolase activity"/>
    <property type="evidence" value="ECO:0007669"/>
    <property type="project" value="InterPro"/>
</dbReference>